<gene>
    <name evidence="1" type="ORF">B0686_05910</name>
    <name evidence="3" type="ORF">B7693_08575</name>
    <name evidence="2" type="ORF">B7700_07630</name>
    <name evidence="4" type="ORF">CYK18_04950</name>
    <name evidence="7" type="ORF">D8853_05660</name>
    <name evidence="6" type="ORF">D8854_05230</name>
    <name evidence="5" type="ORF">D8855_08015</name>
</gene>
<dbReference type="RefSeq" id="WP_000092745.1">
    <property type="nucleotide sequence ID" value="NZ_CP047883.1"/>
</dbReference>
<evidence type="ECO:0000313" key="1">
    <source>
        <dbReference type="EMBL" id="OOS17862.1"/>
    </source>
</evidence>
<evidence type="ECO:0000313" key="3">
    <source>
        <dbReference type="EMBL" id="ORP02159.1"/>
    </source>
</evidence>
<dbReference type="Proteomes" id="UP000278970">
    <property type="component" value="Unassembled WGS sequence"/>
</dbReference>
<dbReference type="OrthoDB" id="9804743at2"/>
<name>A0A0M4K3I6_STRMT</name>
<evidence type="ECO:0000313" key="8">
    <source>
        <dbReference type="Proteomes" id="UP000190652"/>
    </source>
</evidence>
<accession>A0A0M4K3I6</accession>
<dbReference type="EMBL" id="RJNT01000003">
    <property type="protein sequence ID" value="RSI86656.1"/>
    <property type="molecule type" value="Genomic_DNA"/>
</dbReference>
<dbReference type="Proteomes" id="UP000190652">
    <property type="component" value="Unassembled WGS sequence"/>
</dbReference>
<dbReference type="Proteomes" id="UP000234971">
    <property type="component" value="Unassembled WGS sequence"/>
</dbReference>
<dbReference type="EMBL" id="PKIE01000002">
    <property type="protein sequence ID" value="PLA60460.1"/>
    <property type="molecule type" value="Genomic_DNA"/>
</dbReference>
<proteinExistence type="predicted"/>
<evidence type="ECO:0000313" key="12">
    <source>
        <dbReference type="Proteomes" id="UP000277742"/>
    </source>
</evidence>
<evidence type="ECO:0000313" key="13">
    <source>
        <dbReference type="Proteomes" id="UP000278970"/>
    </source>
</evidence>
<sequence>MSRYRTVLKKCYITEEQNEIVNNLIEMTNHLSFSSYARKMLFKSSPIYLQFDFESYHDFIFQVRRIINNLRQLERIAEQSEDLDNVRIFHYCVELMIEYEKKTSKQVKELVKRLNKKTR</sequence>
<comment type="caution">
    <text evidence="6">The sequence shown here is derived from an EMBL/GenBank/DDBJ whole genome shotgun (WGS) entry which is preliminary data.</text>
</comment>
<dbReference type="Proteomes" id="UP000193388">
    <property type="component" value="Unassembled WGS sequence"/>
</dbReference>
<evidence type="ECO:0000313" key="6">
    <source>
        <dbReference type="EMBL" id="RSI82793.1"/>
    </source>
</evidence>
<evidence type="ECO:0000313" key="10">
    <source>
        <dbReference type="Proteomes" id="UP000193929"/>
    </source>
</evidence>
<evidence type="ECO:0000313" key="11">
    <source>
        <dbReference type="Proteomes" id="UP000267691"/>
    </source>
</evidence>
<dbReference type="Proteomes" id="UP000193929">
    <property type="component" value="Unassembled WGS sequence"/>
</dbReference>
<dbReference type="EMBL" id="NCVM01000027">
    <property type="protein sequence ID" value="ORP02159.1"/>
    <property type="molecule type" value="Genomic_DNA"/>
</dbReference>
<dbReference type="EMBL" id="RJNR01000013">
    <property type="protein sequence ID" value="RSI79896.1"/>
    <property type="molecule type" value="Genomic_DNA"/>
</dbReference>
<reference evidence="9 10" key="1">
    <citation type="journal article" date="2016" name="Eur. J. Clin. Microbiol. Infect. Dis.">
        <title>Whole genome sequencing as a tool for phylogenetic analysis of clinical strains of Mitis group streptococci.</title>
        <authorList>
            <person name="Rasmussen L.H."/>
            <person name="Dargis R."/>
            <person name="Hojholt K."/>
            <person name="Christensen J.J."/>
            <person name="Skovgaard O."/>
            <person name="Justesen U.S."/>
            <person name="Rosenvinge F.S."/>
            <person name="Moser C."/>
            <person name="Lukjancenko O."/>
            <person name="Rasmussen S."/>
            <person name="Nielsen X.C."/>
        </authorList>
    </citation>
    <scope>NUCLEOTIDE SEQUENCE [LARGE SCALE GENOMIC DNA]</scope>
    <source>
        <strain evidence="3 9">B_5756_13</strain>
        <strain evidence="2 10">RH_50275_09</strain>
    </source>
</reference>
<evidence type="ECO:0000313" key="4">
    <source>
        <dbReference type="EMBL" id="PLA60460.1"/>
    </source>
</evidence>
<dbReference type="EMBL" id="RJNS01000002">
    <property type="protein sequence ID" value="RSI82793.1"/>
    <property type="molecule type" value="Genomic_DNA"/>
</dbReference>
<evidence type="ECO:0000313" key="5">
    <source>
        <dbReference type="EMBL" id="RSI79896.1"/>
    </source>
</evidence>
<evidence type="ECO:0000313" key="7">
    <source>
        <dbReference type="EMBL" id="RSI86656.1"/>
    </source>
</evidence>
<dbReference type="AlphaFoldDB" id="A0A0M4K3I6"/>
<dbReference type="Proteomes" id="UP000277742">
    <property type="component" value="Unassembled WGS sequence"/>
</dbReference>
<reference evidence="1 8" key="2">
    <citation type="submission" date="2017-02" db="EMBL/GenBank/DDBJ databases">
        <title>Draft genome sequence of Streptococcus mitis CCUG 63687.</title>
        <authorList>
            <person name="Salva-Serra F."/>
            <person name="Engstrom-Jakobsson H."/>
            <person name="Thorell K."/>
            <person name="Jaen-Luchoro D."/>
            <person name="Gonzales-Siles L."/>
            <person name="Karlsson R."/>
            <person name="Yazdan S."/>
            <person name="Boulund F."/>
            <person name="Johnning A."/>
            <person name="Engstrand L."/>
            <person name="Kristiansson E."/>
            <person name="Moore E."/>
        </authorList>
    </citation>
    <scope>NUCLEOTIDE SEQUENCE [LARGE SCALE GENOMIC DNA]</scope>
    <source>
        <strain evidence="1 8">CCUG 63687</strain>
    </source>
</reference>
<evidence type="ECO:0000313" key="9">
    <source>
        <dbReference type="Proteomes" id="UP000193388"/>
    </source>
</evidence>
<reference evidence="4" key="4">
    <citation type="submission" date="2017-12" db="EMBL/GenBank/DDBJ databases">
        <title>Phylogenetic diversity of female urinary microbiome.</title>
        <authorList>
            <person name="Thomas-White K."/>
            <person name="Wolfe A.J."/>
        </authorList>
    </citation>
    <scope>NUCLEOTIDE SEQUENCE [LARGE SCALE GENOMIC DNA]</scope>
    <source>
        <strain evidence="4">UMB1341</strain>
    </source>
</reference>
<dbReference type="Proteomes" id="UP000267691">
    <property type="component" value="Unassembled WGS sequence"/>
</dbReference>
<dbReference type="EMBL" id="MUYO01000002">
    <property type="protein sequence ID" value="OOS17862.1"/>
    <property type="molecule type" value="Genomic_DNA"/>
</dbReference>
<reference evidence="2" key="3">
    <citation type="submission" date="2017-04" db="EMBL/GenBank/DDBJ databases">
        <authorList>
            <person name="Afonso C.L."/>
            <person name="Miller P.J."/>
            <person name="Scott M.A."/>
            <person name="Spackman E."/>
            <person name="Goraichik I."/>
            <person name="Dimitrov K.M."/>
            <person name="Suarez D.L."/>
            <person name="Swayne D.E."/>
        </authorList>
    </citation>
    <scope>NUCLEOTIDE SEQUENCE</scope>
    <source>
        <strain evidence="3">B_5756_13</strain>
        <strain evidence="2">RH_50275_09</strain>
    </source>
</reference>
<evidence type="ECO:0000313" key="2">
    <source>
        <dbReference type="EMBL" id="ORO92061.1"/>
    </source>
</evidence>
<protein>
    <submittedName>
        <fullName evidence="1">Transposase</fullName>
    </submittedName>
</protein>
<dbReference type="EMBL" id="NCVF01000025">
    <property type="protein sequence ID" value="ORO92061.1"/>
    <property type="molecule type" value="Genomic_DNA"/>
</dbReference>
<reference evidence="11 12" key="5">
    <citation type="submission" date="2018-11" db="EMBL/GenBank/DDBJ databases">
        <title>Species Designations Belie Phenotypic and Genotypic Heterogeneity in Oral Streptococci.</title>
        <authorList>
            <person name="Velsko I."/>
        </authorList>
    </citation>
    <scope>NUCLEOTIDE SEQUENCE [LARGE SCALE GENOMIC DNA]</scope>
    <source>
        <strain evidence="6 13">BCA11</strain>
        <strain evidence="5 12">BCA12</strain>
        <strain evidence="7 11">KLC12</strain>
    </source>
</reference>
<organism evidence="6 13">
    <name type="scientific">Streptococcus mitis</name>
    <dbReference type="NCBI Taxonomy" id="28037"/>
    <lineage>
        <taxon>Bacteria</taxon>
        <taxon>Bacillati</taxon>
        <taxon>Bacillota</taxon>
        <taxon>Bacilli</taxon>
        <taxon>Lactobacillales</taxon>
        <taxon>Streptococcaceae</taxon>
        <taxon>Streptococcus</taxon>
        <taxon>Streptococcus mitis group</taxon>
    </lineage>
</organism>